<feature type="region of interest" description="Disordered" evidence="13">
    <location>
        <begin position="1021"/>
        <end position="1166"/>
    </location>
</feature>
<keyword evidence="8" id="KW-0206">Cytoskeleton</keyword>
<keyword evidence="7 12" id="KW-0175">Coiled coil</keyword>
<feature type="compositionally biased region" description="Polar residues" evidence="13">
    <location>
        <begin position="1031"/>
        <end position="1043"/>
    </location>
</feature>
<comment type="similarity">
    <text evidence="11">Belongs to the TRAF3IP1 family.</text>
</comment>
<dbReference type="GO" id="GO:0001522">
    <property type="term" value="P:pseudouridine synthesis"/>
    <property type="evidence" value="ECO:0007669"/>
    <property type="project" value="InterPro"/>
</dbReference>
<evidence type="ECO:0000256" key="5">
    <source>
        <dbReference type="ARBA" id="ARBA00022694"/>
    </source>
</evidence>
<evidence type="ECO:0000256" key="1">
    <source>
        <dbReference type="ARBA" id="ARBA00004120"/>
    </source>
</evidence>
<keyword evidence="9" id="KW-0413">Isomerase</keyword>
<dbReference type="GO" id="GO:0060271">
    <property type="term" value="P:cilium assembly"/>
    <property type="evidence" value="ECO:0007669"/>
    <property type="project" value="TreeGrafter"/>
</dbReference>
<dbReference type="InterPro" id="IPR018799">
    <property type="entry name" value="TRAF3IP1"/>
</dbReference>
<evidence type="ECO:0000256" key="4">
    <source>
        <dbReference type="ARBA" id="ARBA00022490"/>
    </source>
</evidence>
<evidence type="ECO:0000256" key="8">
    <source>
        <dbReference type="ARBA" id="ARBA00023212"/>
    </source>
</evidence>
<protein>
    <recommendedName>
        <fullName evidence="14">TRUD domain-containing protein</fullName>
    </recommendedName>
</protein>
<feature type="compositionally biased region" description="Basic and acidic residues" evidence="13">
    <location>
        <begin position="1052"/>
        <end position="1150"/>
    </location>
</feature>
<dbReference type="InterPro" id="IPR020119">
    <property type="entry name" value="PsdUridine_synth_TruD_CS"/>
</dbReference>
<evidence type="ECO:0000259" key="14">
    <source>
        <dbReference type="PROSITE" id="PS50984"/>
    </source>
</evidence>
<dbReference type="InterPro" id="IPR041476">
    <property type="entry name" value="TRAF3IP1_C"/>
</dbReference>
<dbReference type="GO" id="GO:0036064">
    <property type="term" value="C:ciliary basal body"/>
    <property type="evidence" value="ECO:0007669"/>
    <property type="project" value="TreeGrafter"/>
</dbReference>
<comment type="caution">
    <text evidence="15">The sequence shown here is derived from an EMBL/GenBank/DDBJ whole genome shotgun (WGS) entry which is preliminary data.</text>
</comment>
<dbReference type="PROSITE" id="PS50984">
    <property type="entry name" value="TRUD"/>
    <property type="match status" value="1"/>
</dbReference>
<dbReference type="Pfam" id="PF17749">
    <property type="entry name" value="MIP-T3_C"/>
    <property type="match status" value="1"/>
</dbReference>
<feature type="region of interest" description="Disordered" evidence="13">
    <location>
        <begin position="1183"/>
        <end position="1224"/>
    </location>
</feature>
<dbReference type="InterPro" id="IPR040468">
    <property type="entry name" value="TRAF3IP1_N"/>
</dbReference>
<dbReference type="PANTHER" id="PTHR31363:SF0">
    <property type="entry name" value="TRAF3-INTERACTING PROTEIN 1"/>
    <property type="match status" value="1"/>
</dbReference>
<feature type="domain" description="TRUD" evidence="14">
    <location>
        <begin position="600"/>
        <end position="828"/>
    </location>
</feature>
<dbReference type="GO" id="GO:0042073">
    <property type="term" value="P:intraciliary transport"/>
    <property type="evidence" value="ECO:0007669"/>
    <property type="project" value="TreeGrafter"/>
</dbReference>
<accession>A0A7J6MJ40</accession>
<dbReference type="PANTHER" id="PTHR31363">
    <property type="entry name" value="TRAF3-INTERACTING PROTEIN 1"/>
    <property type="match status" value="1"/>
</dbReference>
<reference evidence="15 16" key="1">
    <citation type="submission" date="2020-04" db="EMBL/GenBank/DDBJ databases">
        <title>Perkinsus olseni comparative genomics.</title>
        <authorList>
            <person name="Bogema D.R."/>
        </authorList>
    </citation>
    <scope>NUCLEOTIDE SEQUENCE [LARGE SCALE GENOMIC DNA]</scope>
    <source>
        <strain evidence="15">ATCC PRA-179</strain>
    </source>
</reference>
<comment type="similarity">
    <text evidence="3">Belongs to the pseudouridine synthase TruD family.</text>
</comment>
<dbReference type="GO" id="GO:0008017">
    <property type="term" value="F:microtubule binding"/>
    <property type="evidence" value="ECO:0007669"/>
    <property type="project" value="InterPro"/>
</dbReference>
<dbReference type="GO" id="GO:0008033">
    <property type="term" value="P:tRNA processing"/>
    <property type="evidence" value="ECO:0007669"/>
    <property type="project" value="UniProtKB-KW"/>
</dbReference>
<keyword evidence="10" id="KW-0966">Cell projection</keyword>
<dbReference type="Pfam" id="PF01142">
    <property type="entry name" value="TruD"/>
    <property type="match status" value="1"/>
</dbReference>
<feature type="region of interest" description="Disordered" evidence="13">
    <location>
        <begin position="183"/>
        <end position="207"/>
    </location>
</feature>
<dbReference type="Pfam" id="PF10243">
    <property type="entry name" value="MIP-T3"/>
    <property type="match status" value="1"/>
</dbReference>
<dbReference type="Gene3D" id="1.10.418.50">
    <property type="entry name" value="Microtubule-binding protein MIP-T3"/>
    <property type="match status" value="1"/>
</dbReference>
<comment type="subcellular location">
    <subcellularLocation>
        <location evidence="2">Cytoplasm</location>
        <location evidence="2">Cytoskeleton</location>
        <location evidence="2">Cilium axoneme</location>
    </subcellularLocation>
    <subcellularLocation>
        <location evidence="1">Cytoplasm</location>
        <location evidence="1">Cytoskeleton</location>
        <location evidence="1">Cilium basal body</location>
    </subcellularLocation>
</comment>
<dbReference type="InterPro" id="IPR001656">
    <property type="entry name" value="PsdUridine_synth_TruD"/>
</dbReference>
<evidence type="ECO:0000256" key="13">
    <source>
        <dbReference type="SAM" id="MobiDB-lite"/>
    </source>
</evidence>
<dbReference type="SUPFAM" id="SSF55120">
    <property type="entry name" value="Pseudouridine synthase"/>
    <property type="match status" value="1"/>
</dbReference>
<dbReference type="GO" id="GO:0009982">
    <property type="term" value="F:pseudouridine synthase activity"/>
    <property type="evidence" value="ECO:0007669"/>
    <property type="project" value="InterPro"/>
</dbReference>
<name>A0A7J6MJ40_PEROL</name>
<dbReference type="InterPro" id="IPR042576">
    <property type="entry name" value="TRAF3IP1_N_sf"/>
</dbReference>
<evidence type="ECO:0000256" key="10">
    <source>
        <dbReference type="ARBA" id="ARBA00023273"/>
    </source>
</evidence>
<dbReference type="GO" id="GO:0003723">
    <property type="term" value="F:RNA binding"/>
    <property type="evidence" value="ECO:0007669"/>
    <property type="project" value="InterPro"/>
</dbReference>
<feature type="coiled-coil region" evidence="12">
    <location>
        <begin position="1352"/>
        <end position="1390"/>
    </location>
</feature>
<evidence type="ECO:0000256" key="11">
    <source>
        <dbReference type="ARBA" id="ARBA00043971"/>
    </source>
</evidence>
<dbReference type="Gene3D" id="3.30.2350.20">
    <property type="entry name" value="TruD, catalytic domain"/>
    <property type="match status" value="2"/>
</dbReference>
<evidence type="ECO:0000256" key="9">
    <source>
        <dbReference type="ARBA" id="ARBA00023235"/>
    </source>
</evidence>
<dbReference type="OrthoDB" id="10258914at2759"/>
<organism evidence="15 16">
    <name type="scientific">Perkinsus olseni</name>
    <name type="common">Perkinsus atlanticus</name>
    <dbReference type="NCBI Taxonomy" id="32597"/>
    <lineage>
        <taxon>Eukaryota</taxon>
        <taxon>Sar</taxon>
        <taxon>Alveolata</taxon>
        <taxon>Perkinsozoa</taxon>
        <taxon>Perkinsea</taxon>
        <taxon>Perkinsida</taxon>
        <taxon>Perkinsidae</taxon>
        <taxon>Perkinsus</taxon>
    </lineage>
</organism>
<evidence type="ECO:0000256" key="2">
    <source>
        <dbReference type="ARBA" id="ARBA00004430"/>
    </source>
</evidence>
<evidence type="ECO:0000256" key="3">
    <source>
        <dbReference type="ARBA" id="ARBA00007953"/>
    </source>
</evidence>
<evidence type="ECO:0000256" key="12">
    <source>
        <dbReference type="SAM" id="Coils"/>
    </source>
</evidence>
<keyword evidence="6" id="KW-0970">Cilium biogenesis/degradation</keyword>
<evidence type="ECO:0000313" key="15">
    <source>
        <dbReference type="EMBL" id="KAF4671437.1"/>
    </source>
</evidence>
<sequence>MNGLDPPPQSIFLECKQTHADIDIVGYVKNRGSTRWPETAALQFCHGRCDGGCPWLHLAGLYPGEVAQVVLDLRNLTVSGEGADHMVWCIINSDTGEVLDHTQLIEVVIEFTASKADDLLDAEEFIGVISDTPSAHSSFIFPSESGGSDSSWMDCGNSYQSEVTEDGWEVRSLLNDDDIPLTTDIPTAGKQKAARTNPKSPSPESVGVTEFIGNERIGGALKTHVRDFQVREVGIDGKVARMSGESLLKSWAIVERAMTKQNMHELHDFDEEAASDSLSGTWDSGQDLASSFRQGYDMSLRETEVFIRGRCGPDAVDKIERFVKSQRAVRGGYALISSLPKGSLEHGDLFQLKGAMLKKALPCKVPVLIATKFTRENVEVGLVINAELNAHLRSYMTGDDVQQLIRFYVAGYSSETLTLTLRTRGHYSDEDILDRFVEGAKSTLRDLEFEVSSGGEAKSLLVQARWTREHAQLSLSRTPRWRFVLEKQNVELQTFLHGLERQLRLPRDSVHYAGLKDKRGITHQFISAPATHSEAQIRAAVEQLNEDLAGTGSVRVDNFQVDNTGRKLRSGMLMGNWFGLRIRGVCEGAPKKLKSLQTVGFINYFGMQRFGFEVDGASMPVLIGGALLAGDIKLALQLWARPSDSNTAFARDMYEEWMRDGRATKALQRLKTLPRPMQEKLKLWKELLEYVGDDADEPKYREAVKHLNLPKVMLHLFPTAYSACLWNRLASRRIRDGGLCARAGDLVAVGAGDNFEKLKLVESDEEAYQYTINDIRLPQLGLQREGICPAKDAGVDVQQLYGDLVEDSIKRGEAPARAREELKHDLTELLACRIRNVSIARPLVVKPLAMSARQEIGKSPMERPNLILEPSLPVHRVMSAPEAPPQWILATQQSLGSLIKKPRMADKYLAKPPFRFLHDIFIEVQNVSGFGRGLLSQDELDHKKITTKQQKVDFLTKWISCVAYALELNAEGIDVNPSKIVTGSEPERTNGFLVRVHEAATKATARSDDAVERVKSGGVLVLSSKPGARSSVKQPMNTQQPKSDSVAPEDGTDLKKETESRRQRDDEAQQRQAAIERERRQREEEEEAERRRAEEEVERTREAQEEARRKAEEAEQREAEERERLERARVEQAKLEAEEREAERKLKTQCRDPLQNSAEQQDIKLAESENEEALRLEAMMTAVHERPRTASRRPPQIKSSAPEREAVAEMADVMLPPPNVIEDGEVDADEDEEVHLDASLRPTSAGHIAKTTEARPEDHGKLVRDILEVQAGKGAPTNNIDSNDAGAKNDIRMGKLRRKRSEVQAEAPTAVRGVTNTQWDERPQSSGVDKTPMLQDLIQKICGACTPLGKSMELIHQDIALMDRDLEAAREEYKEARALLQEEQKRTQNVLNPILREIREVQDRINEETDLIARSGVRVTELEKQIESVLLAVAAGR</sequence>
<dbReference type="EMBL" id="JABAHT010000001">
    <property type="protein sequence ID" value="KAF4671437.1"/>
    <property type="molecule type" value="Genomic_DNA"/>
</dbReference>
<dbReference type="InterPro" id="IPR042214">
    <property type="entry name" value="TruD_catalytic"/>
</dbReference>
<keyword evidence="4" id="KW-0963">Cytoplasm</keyword>
<proteinExistence type="inferred from homology"/>
<evidence type="ECO:0000313" key="16">
    <source>
        <dbReference type="Proteomes" id="UP000570595"/>
    </source>
</evidence>
<evidence type="ECO:0000256" key="7">
    <source>
        <dbReference type="ARBA" id="ARBA00023054"/>
    </source>
</evidence>
<evidence type="ECO:0000256" key="6">
    <source>
        <dbReference type="ARBA" id="ARBA00022794"/>
    </source>
</evidence>
<dbReference type="InterPro" id="IPR020103">
    <property type="entry name" value="PsdUridine_synth_cat_dom_sf"/>
</dbReference>
<dbReference type="GO" id="GO:0030992">
    <property type="term" value="C:intraciliary transport particle B"/>
    <property type="evidence" value="ECO:0007669"/>
    <property type="project" value="TreeGrafter"/>
</dbReference>
<dbReference type="InterPro" id="IPR011760">
    <property type="entry name" value="PsdUridine_synth_TruD_insert"/>
</dbReference>
<keyword evidence="5" id="KW-0819">tRNA processing</keyword>
<dbReference type="GO" id="GO:0070507">
    <property type="term" value="P:regulation of microtubule cytoskeleton organization"/>
    <property type="evidence" value="ECO:0007669"/>
    <property type="project" value="TreeGrafter"/>
</dbReference>
<dbReference type="Proteomes" id="UP000570595">
    <property type="component" value="Unassembled WGS sequence"/>
</dbReference>
<dbReference type="PROSITE" id="PS01268">
    <property type="entry name" value="UPF0024"/>
    <property type="match status" value="1"/>
</dbReference>
<gene>
    <name evidence="15" type="ORF">FOZ61_000059</name>
</gene>
<dbReference type="GO" id="GO:0005930">
    <property type="term" value="C:axoneme"/>
    <property type="evidence" value="ECO:0007669"/>
    <property type="project" value="UniProtKB-SubCell"/>
</dbReference>